<accession>A0ABN9XXA7</accession>
<comment type="caution">
    <text evidence="3">The sequence shown here is derived from an EMBL/GenBank/DDBJ whole genome shotgun (WGS) entry which is preliminary data.</text>
</comment>
<keyword evidence="4" id="KW-1185">Reference proteome</keyword>
<name>A0ABN9XXA7_9DINO</name>
<dbReference type="InterPro" id="IPR011990">
    <property type="entry name" value="TPR-like_helical_dom_sf"/>
</dbReference>
<feature type="repeat" description="TPR" evidence="1">
    <location>
        <begin position="504"/>
        <end position="537"/>
    </location>
</feature>
<evidence type="ECO:0000313" key="4">
    <source>
        <dbReference type="Proteomes" id="UP001189429"/>
    </source>
</evidence>
<keyword evidence="1" id="KW-0802">TPR repeat</keyword>
<dbReference type="PROSITE" id="PS50005">
    <property type="entry name" value="TPR"/>
    <property type="match status" value="1"/>
</dbReference>
<sequence length="618" mass="62199">MSGAAVPRFGCAAVLGAAGRSLALLCVALLLAADCLLRHRTSAALLTLYAALLTKLWHPLPSPCEPSSLPGAAGEAGTFASVEQTLAARSNLSLDGGAIPELLAPAPLTRACVLAGAGAAGGSGAADGAGAEARRPAVLRRDAPKGPSLQGSGGAAAGVHGARRPVVLRRDLPPRAAWFRGPAAARNSTQALSEGGPASLLSFAAAQLEGSLRAPANHTQAQRARLLEDLAEVYAALVGAYSRRADHAGAARAAERALRAAVESGSSRAVARCHNSWGHAEMARLDFEAARGRFGDALRTSGVVDLDPDDAAAVRAEALSGSGWAAMLSARASEAAELFGGAASLMGVEPKGAGGPRPCLPIGDGLDGLRAEALSGLSIWAWQTNSSALAPIELSSCAAGLLAWEPGGGRGAAPHAGPQAGGALAMARAVVGQARVRPAAREALTPAAEPGPSLARHLASYGHAMILGAGSRCPPACAARVLPLLRRAEGLEPLGAPWPRSERADLLRALGSAELLSGDGAGALRSLRRAVELDEEELRLVPGPVAHGERGRAWGASGGCKTPRAVTAVRGARRSPGAPSTCARTAPRTRSASAPPAARRTAWATFPSDRGASCSGGE</sequence>
<reference evidence="3" key="1">
    <citation type="submission" date="2023-10" db="EMBL/GenBank/DDBJ databases">
        <authorList>
            <person name="Chen Y."/>
            <person name="Shah S."/>
            <person name="Dougan E. K."/>
            <person name="Thang M."/>
            <person name="Chan C."/>
        </authorList>
    </citation>
    <scope>NUCLEOTIDE SEQUENCE [LARGE SCALE GENOMIC DNA]</scope>
</reference>
<dbReference type="InterPro" id="IPR019734">
    <property type="entry name" value="TPR_rpt"/>
</dbReference>
<evidence type="ECO:0000256" key="1">
    <source>
        <dbReference type="PROSITE-ProRule" id="PRU00339"/>
    </source>
</evidence>
<gene>
    <name evidence="3" type="ORF">PCOR1329_LOCUS80692</name>
</gene>
<dbReference type="Gene3D" id="1.25.40.10">
    <property type="entry name" value="Tetratricopeptide repeat domain"/>
    <property type="match status" value="1"/>
</dbReference>
<feature type="region of interest" description="Disordered" evidence="2">
    <location>
        <begin position="142"/>
        <end position="162"/>
    </location>
</feature>
<proteinExistence type="predicted"/>
<feature type="region of interest" description="Disordered" evidence="2">
    <location>
        <begin position="572"/>
        <end position="618"/>
    </location>
</feature>
<feature type="compositionally biased region" description="Low complexity" evidence="2">
    <location>
        <begin position="578"/>
        <end position="607"/>
    </location>
</feature>
<protein>
    <submittedName>
        <fullName evidence="3">Uncharacterized protein</fullName>
    </submittedName>
</protein>
<dbReference type="Proteomes" id="UP001189429">
    <property type="component" value="Unassembled WGS sequence"/>
</dbReference>
<evidence type="ECO:0000256" key="2">
    <source>
        <dbReference type="SAM" id="MobiDB-lite"/>
    </source>
</evidence>
<dbReference type="EMBL" id="CAUYUJ010021458">
    <property type="protein sequence ID" value="CAK0904766.1"/>
    <property type="molecule type" value="Genomic_DNA"/>
</dbReference>
<organism evidence="3 4">
    <name type="scientific">Prorocentrum cordatum</name>
    <dbReference type="NCBI Taxonomy" id="2364126"/>
    <lineage>
        <taxon>Eukaryota</taxon>
        <taxon>Sar</taxon>
        <taxon>Alveolata</taxon>
        <taxon>Dinophyceae</taxon>
        <taxon>Prorocentrales</taxon>
        <taxon>Prorocentraceae</taxon>
        <taxon>Prorocentrum</taxon>
    </lineage>
</organism>
<evidence type="ECO:0000313" key="3">
    <source>
        <dbReference type="EMBL" id="CAK0904766.1"/>
    </source>
</evidence>
<dbReference type="SUPFAM" id="SSF48452">
    <property type="entry name" value="TPR-like"/>
    <property type="match status" value="1"/>
</dbReference>